<evidence type="ECO:0000313" key="3">
    <source>
        <dbReference type="EMBL" id="KAE8265499.1"/>
    </source>
</evidence>
<feature type="compositionally biased region" description="Basic residues" evidence="1">
    <location>
        <begin position="196"/>
        <end position="207"/>
    </location>
</feature>
<dbReference type="AlphaFoldDB" id="A0A177V625"/>
<protein>
    <submittedName>
        <fullName evidence="3">Uncharacterized protein</fullName>
    </submittedName>
</protein>
<reference evidence="3" key="1">
    <citation type="submission" date="2016-04" db="EMBL/GenBank/DDBJ databases">
        <authorList>
            <person name="Nguyen H.D."/>
            <person name="Kesanakurti P."/>
            <person name="Cullis J."/>
            <person name="Levesque C.A."/>
            <person name="Hambleton S."/>
        </authorList>
    </citation>
    <scope>NUCLEOTIDE SEQUENCE</scope>
    <source>
        <strain evidence="3">DAOMC 238032</strain>
    </source>
</reference>
<feature type="compositionally biased region" description="Basic and acidic residues" evidence="1">
    <location>
        <begin position="116"/>
        <end position="142"/>
    </location>
</feature>
<accession>A0A177V625</accession>
<feature type="compositionally biased region" description="Basic and acidic residues" evidence="1">
    <location>
        <begin position="378"/>
        <end position="388"/>
    </location>
</feature>
<reference evidence="2" key="3">
    <citation type="submission" date="2020-10" db="EMBL/GenBank/DDBJ databases">
        <authorList>
            <person name="Sedaghatjoo S."/>
        </authorList>
    </citation>
    <scope>NUCLEOTIDE SEQUENCE</scope>
    <source>
        <strain evidence="2">AZH3</strain>
    </source>
</reference>
<feature type="compositionally biased region" description="Acidic residues" evidence="1">
    <location>
        <begin position="291"/>
        <end position="301"/>
    </location>
</feature>
<feature type="region of interest" description="Disordered" evidence="1">
    <location>
        <begin position="43"/>
        <end position="229"/>
    </location>
</feature>
<gene>
    <name evidence="3" type="ORF">A4X03_0g218</name>
    <name evidence="2" type="ORF">JKIAZH3_G7581</name>
</gene>
<comment type="caution">
    <text evidence="3">The sequence shown here is derived from an EMBL/GenBank/DDBJ whole genome shotgun (WGS) entry which is preliminary data.</text>
</comment>
<keyword evidence="5" id="KW-1185">Reference proteome</keyword>
<dbReference type="Proteomes" id="UP000077671">
    <property type="component" value="Unassembled WGS sequence"/>
</dbReference>
<evidence type="ECO:0000313" key="4">
    <source>
        <dbReference type="Proteomes" id="UP000077671"/>
    </source>
</evidence>
<feature type="compositionally biased region" description="Basic and acidic residues" evidence="1">
    <location>
        <begin position="88"/>
        <end position="109"/>
    </location>
</feature>
<organism evidence="3 4">
    <name type="scientific">Tilletia caries</name>
    <name type="common">wheat bunt fungus</name>
    <dbReference type="NCBI Taxonomy" id="13290"/>
    <lineage>
        <taxon>Eukaryota</taxon>
        <taxon>Fungi</taxon>
        <taxon>Dikarya</taxon>
        <taxon>Basidiomycota</taxon>
        <taxon>Ustilaginomycotina</taxon>
        <taxon>Exobasidiomycetes</taxon>
        <taxon>Tilletiales</taxon>
        <taxon>Tilletiaceae</taxon>
        <taxon>Tilletia</taxon>
    </lineage>
</organism>
<evidence type="ECO:0000256" key="1">
    <source>
        <dbReference type="SAM" id="MobiDB-lite"/>
    </source>
</evidence>
<proteinExistence type="predicted"/>
<name>A0A177V625_9BASI</name>
<dbReference type="EMBL" id="LWDD02000011">
    <property type="protein sequence ID" value="KAE8265499.1"/>
    <property type="molecule type" value="Genomic_DNA"/>
</dbReference>
<evidence type="ECO:0000313" key="2">
    <source>
        <dbReference type="EMBL" id="CAD6956266.1"/>
    </source>
</evidence>
<feature type="compositionally biased region" description="Basic residues" evidence="1">
    <location>
        <begin position="164"/>
        <end position="175"/>
    </location>
</feature>
<reference evidence="3" key="2">
    <citation type="journal article" date="2019" name="IMA Fungus">
        <title>Genome sequencing and comparison of five Tilletia species to identify candidate genes for the detection of regulated species infecting wheat.</title>
        <authorList>
            <person name="Nguyen H.D.T."/>
            <person name="Sultana T."/>
            <person name="Kesanakurti P."/>
            <person name="Hambleton S."/>
        </authorList>
    </citation>
    <scope>NUCLEOTIDE SEQUENCE</scope>
    <source>
        <strain evidence="3">DAOMC 238032</strain>
    </source>
</reference>
<feature type="compositionally biased region" description="Basic and acidic residues" evidence="1">
    <location>
        <begin position="43"/>
        <end position="74"/>
    </location>
</feature>
<feature type="region of interest" description="Disordered" evidence="1">
    <location>
        <begin position="276"/>
        <end position="388"/>
    </location>
</feature>
<dbReference type="Proteomes" id="UP000836402">
    <property type="component" value="Unassembled WGS sequence"/>
</dbReference>
<sequence length="727" mass="81719">MASSSALLTENNLRALASGASTAHTVLDFVAGQAALIPTASLPKDKVATLTADKRNANEEDGHAHMDDQADRRRPQSPMLEARTSAKRRAEPEHDRSADDRSLDDDRVLKTRSKEKRATSEKKADKETEREKREVEERLQQRKERRQAKALIVRDSSTTAAQKIRQKNSQKKGKKRAESESSISFSEDEDDSGDAKRKKKMKQKKKGKEKEDSNSLKTARKRNLTNLAAMELLDKPKSITKERRITLAPKTGVFNKGVASRKSKVPTADLVFSELKFFNKDGTRQPNGEDSTADEDEEVREDTEAASMHSAHSNRLRRAKEAGSSRFFKRNPSRASVEESDRETDEDGGKVSTRRPKDGVLRATQFRSNSAEEVEQDDDRRIGDGHQRHTERMDACQQGPTYSPSAHKFPEPELALPVQPRSSSWHAAEPTFSNEPSSAFPTHSYLTDLCPTQPANAWRRDHHIARPERQCAQHVQPRLYASQSTQQAPHFRGDVLEPSRVPLSHPVARSFPPMTQHTRSEQMLGMPGQVGIGHDDTEWTDHEHQPSQIQRTYETGHGDYRACCDVPTESAGVGHHYDYSQAAGEGLYDAQGQPRNLPLDFPQGIVNSHTFTDRYEPLLDDRIDCVAHPEHMLIEPTYPNAFASTARQVHYAEEDSTPASLQEPLPSWRMTYDEDSEVSQHLRQRDVSTVDTNATSCFGAEPLPRADEDILGVTASQLQSFWEPFRT</sequence>
<evidence type="ECO:0000313" key="5">
    <source>
        <dbReference type="Proteomes" id="UP000836402"/>
    </source>
</evidence>
<dbReference type="EMBL" id="CAJHJG010006324">
    <property type="protein sequence ID" value="CAD6956266.1"/>
    <property type="molecule type" value="Genomic_DNA"/>
</dbReference>